<dbReference type="Gene3D" id="3.80.10.10">
    <property type="entry name" value="Ribonuclease Inhibitor"/>
    <property type="match status" value="2"/>
</dbReference>
<dbReference type="Pfam" id="PF13516">
    <property type="entry name" value="LRR_6"/>
    <property type="match status" value="1"/>
</dbReference>
<evidence type="ECO:0000313" key="4">
    <source>
        <dbReference type="Proteomes" id="UP001347796"/>
    </source>
</evidence>
<dbReference type="EMBL" id="JAZGQO010000016">
    <property type="protein sequence ID" value="KAK6168394.1"/>
    <property type="molecule type" value="Genomic_DNA"/>
</dbReference>
<dbReference type="InterPro" id="IPR050648">
    <property type="entry name" value="F-box_LRR-repeat"/>
</dbReference>
<proteinExistence type="predicted"/>
<protein>
    <recommendedName>
        <fullName evidence="2">F-box domain-containing protein</fullName>
    </recommendedName>
</protein>
<organism evidence="3 4">
    <name type="scientific">Patella caerulea</name>
    <name type="common">Rayed Mediterranean limpet</name>
    <dbReference type="NCBI Taxonomy" id="87958"/>
    <lineage>
        <taxon>Eukaryota</taxon>
        <taxon>Metazoa</taxon>
        <taxon>Spiralia</taxon>
        <taxon>Lophotrochozoa</taxon>
        <taxon>Mollusca</taxon>
        <taxon>Gastropoda</taxon>
        <taxon>Patellogastropoda</taxon>
        <taxon>Patelloidea</taxon>
        <taxon>Patellidae</taxon>
        <taxon>Patella</taxon>
    </lineage>
</organism>
<comment type="caution">
    <text evidence="3">The sequence shown here is derived from an EMBL/GenBank/DDBJ whole genome shotgun (WGS) entry which is preliminary data.</text>
</comment>
<dbReference type="SUPFAM" id="SSF52047">
    <property type="entry name" value="RNI-like"/>
    <property type="match status" value="1"/>
</dbReference>
<accession>A0AAN8IZS9</accession>
<dbReference type="GO" id="GO:0005737">
    <property type="term" value="C:cytoplasm"/>
    <property type="evidence" value="ECO:0007669"/>
    <property type="project" value="TreeGrafter"/>
</dbReference>
<name>A0AAN8IZS9_PATCE</name>
<dbReference type="InterPro" id="IPR032675">
    <property type="entry name" value="LRR_dom_sf"/>
</dbReference>
<dbReference type="AlphaFoldDB" id="A0AAN8IZS9"/>
<keyword evidence="4" id="KW-1185">Reference proteome</keyword>
<keyword evidence="1" id="KW-0833">Ubl conjugation pathway</keyword>
<dbReference type="InterPro" id="IPR006553">
    <property type="entry name" value="Leu-rich_rpt_Cys-con_subtyp"/>
</dbReference>
<dbReference type="PANTHER" id="PTHR13382">
    <property type="entry name" value="MITOCHONDRIAL ATP SYNTHASE COUPLING FACTOR B"/>
    <property type="match status" value="1"/>
</dbReference>
<dbReference type="InterPro" id="IPR057207">
    <property type="entry name" value="FBXL15_LRR"/>
</dbReference>
<dbReference type="InterPro" id="IPR036047">
    <property type="entry name" value="F-box-like_dom_sf"/>
</dbReference>
<evidence type="ECO:0000256" key="1">
    <source>
        <dbReference type="ARBA" id="ARBA00022786"/>
    </source>
</evidence>
<sequence length="525" mass="59908">MEQSKASGVEEYGTICKTNLELSKPSDNEKYGTIHEIKMEEFKTSDCEEYRTIHGIKMEEFKTSDCEEYRTIHGIKMEEFKTSENEKCGTMHETNMEQSKPPDVEKCETISKTALEPSKTSACDEPSAAVFLLPVEMAIKIFSYLDQGDLLCVSQTCKCWFKLAFDQSLWTSVDLELFTECSSSYLCNFLKKIPGVQRLLGLANIPEFILDEWLLILTKSLHSLVEIDLSFCHVTLTRLNTVISNCSKLETISLEGSACDIDDDFVQLLCRAQQLKNLNFSHCYLPDEKLMYISKHIDMIKSLDINEVLYITDSGMETLLNAHYTSLQELTLDGEDLSDNTIYLVAKCTKLKTLQISFCELLTDLSLQYLQNLEQLQVLKLRKGPEFSKEAFLSFLQNPNLRRLRNLDLSECCNMSDKAVLALCQNCGPNLEYLNLSWCWLISETGLISIVDHCRNLKDLLLIGIDINGDCLHRIPEEMPRLTFCDFEKCSFVSEEFLTQYLLNKGTMILNLLIACLPLPITETL</sequence>
<dbReference type="SUPFAM" id="SSF81383">
    <property type="entry name" value="F-box domain"/>
    <property type="match status" value="1"/>
</dbReference>
<dbReference type="Pfam" id="PF12937">
    <property type="entry name" value="F-box-like"/>
    <property type="match status" value="1"/>
</dbReference>
<gene>
    <name evidence="3" type="ORF">SNE40_020937</name>
</gene>
<dbReference type="Pfam" id="PF25372">
    <property type="entry name" value="DUF7885"/>
    <property type="match status" value="1"/>
</dbReference>
<dbReference type="SMART" id="SM00367">
    <property type="entry name" value="LRR_CC"/>
    <property type="match status" value="5"/>
</dbReference>
<feature type="domain" description="F-box" evidence="2">
    <location>
        <begin position="127"/>
        <end position="173"/>
    </location>
</feature>
<dbReference type="SMART" id="SM00256">
    <property type="entry name" value="FBOX"/>
    <property type="match status" value="1"/>
</dbReference>
<dbReference type="InterPro" id="IPR001810">
    <property type="entry name" value="F-box_dom"/>
</dbReference>
<dbReference type="PROSITE" id="PS50181">
    <property type="entry name" value="FBOX"/>
    <property type="match status" value="1"/>
</dbReference>
<evidence type="ECO:0000313" key="3">
    <source>
        <dbReference type="EMBL" id="KAK6168394.1"/>
    </source>
</evidence>
<reference evidence="3 4" key="1">
    <citation type="submission" date="2024-01" db="EMBL/GenBank/DDBJ databases">
        <title>The genome of the rayed Mediterranean limpet Patella caerulea (Linnaeus, 1758).</title>
        <authorList>
            <person name="Anh-Thu Weber A."/>
            <person name="Halstead-Nussloch G."/>
        </authorList>
    </citation>
    <scope>NUCLEOTIDE SEQUENCE [LARGE SCALE GENOMIC DNA]</scope>
    <source>
        <strain evidence="3">AATW-2023a</strain>
        <tissue evidence="3">Whole specimen</tissue>
    </source>
</reference>
<evidence type="ECO:0000259" key="2">
    <source>
        <dbReference type="PROSITE" id="PS50181"/>
    </source>
</evidence>
<dbReference type="Proteomes" id="UP001347796">
    <property type="component" value="Unassembled WGS sequence"/>
</dbReference>
<dbReference type="InterPro" id="IPR001611">
    <property type="entry name" value="Leu-rich_rpt"/>
</dbReference>